<evidence type="ECO:0000256" key="4">
    <source>
        <dbReference type="ARBA" id="ARBA00022605"/>
    </source>
</evidence>
<evidence type="ECO:0000256" key="9">
    <source>
        <dbReference type="PROSITE-ProRule" id="PRU10125"/>
    </source>
</evidence>
<dbReference type="RefSeq" id="WP_184452348.1">
    <property type="nucleotide sequence ID" value="NZ_JACHMK010000001.1"/>
</dbReference>
<comment type="caution">
    <text evidence="8">Lacks conserved residue(s) required for the propagation of feature annotation.</text>
</comment>
<evidence type="ECO:0000256" key="7">
    <source>
        <dbReference type="ARBA" id="ARBA00051712"/>
    </source>
</evidence>
<evidence type="ECO:0000256" key="6">
    <source>
        <dbReference type="ARBA" id="ARBA00023235"/>
    </source>
</evidence>
<comment type="function">
    <text evidence="8">Catalyzes the stereoinversion of LL-2,6-diaminopimelate (L,L-DAP) to meso-diaminopimelate (meso-DAP), a precursor of L-lysine and an essential component of the bacterial peptidoglycan.</text>
</comment>
<dbReference type="Gene3D" id="3.10.310.10">
    <property type="entry name" value="Diaminopimelate Epimerase, Chain A, domain 1"/>
    <property type="match status" value="2"/>
</dbReference>
<reference evidence="10" key="1">
    <citation type="submission" date="2020-08" db="EMBL/GenBank/DDBJ databases">
        <title>Sequencing the genomes of 1000 actinobacteria strains.</title>
        <authorList>
            <person name="Klenk H.-P."/>
        </authorList>
    </citation>
    <scope>NUCLEOTIDE SEQUENCE</scope>
    <source>
        <strain evidence="10">DSM 10695</strain>
    </source>
</reference>
<dbReference type="GO" id="GO:0005829">
    <property type="term" value="C:cytosol"/>
    <property type="evidence" value="ECO:0007669"/>
    <property type="project" value="TreeGrafter"/>
</dbReference>
<evidence type="ECO:0000256" key="8">
    <source>
        <dbReference type="HAMAP-Rule" id="MF_00197"/>
    </source>
</evidence>
<evidence type="ECO:0000313" key="11">
    <source>
        <dbReference type="Proteomes" id="UP000617426"/>
    </source>
</evidence>
<evidence type="ECO:0000256" key="2">
    <source>
        <dbReference type="ARBA" id="ARBA00010219"/>
    </source>
</evidence>
<feature type="site" description="Could be important to modulate the pK values of the two catalytic cysteine residues" evidence="8">
    <location>
        <position position="160"/>
    </location>
</feature>
<organism evidence="10 11">
    <name type="scientific">Schaalia hyovaginalis</name>
    <dbReference type="NCBI Taxonomy" id="29316"/>
    <lineage>
        <taxon>Bacteria</taxon>
        <taxon>Bacillati</taxon>
        <taxon>Actinomycetota</taxon>
        <taxon>Actinomycetes</taxon>
        <taxon>Actinomycetales</taxon>
        <taxon>Actinomycetaceae</taxon>
        <taxon>Schaalia</taxon>
    </lineage>
</organism>
<gene>
    <name evidence="8" type="primary">dapF</name>
    <name evidence="10" type="ORF">HD592_000995</name>
</gene>
<dbReference type="GO" id="GO:0008837">
    <property type="term" value="F:diaminopimelate epimerase activity"/>
    <property type="evidence" value="ECO:0007669"/>
    <property type="project" value="UniProtKB-UniRule"/>
</dbReference>
<feature type="active site" description="Proton acceptor" evidence="8">
    <location>
        <position position="232"/>
    </location>
</feature>
<dbReference type="PROSITE" id="PS01326">
    <property type="entry name" value="DAP_EPIMERASE"/>
    <property type="match status" value="1"/>
</dbReference>
<dbReference type="Proteomes" id="UP000617426">
    <property type="component" value="Unassembled WGS sequence"/>
</dbReference>
<feature type="binding site" evidence="8">
    <location>
        <position position="158"/>
    </location>
    <ligand>
        <name>substrate</name>
    </ligand>
</feature>
<evidence type="ECO:0000313" key="10">
    <source>
        <dbReference type="EMBL" id="MBB6334430.1"/>
    </source>
</evidence>
<comment type="subcellular location">
    <subcellularLocation>
        <location evidence="8">Cytoplasm</location>
    </subcellularLocation>
</comment>
<proteinExistence type="inferred from homology"/>
<feature type="binding site" evidence="8">
    <location>
        <position position="201"/>
    </location>
    <ligand>
        <name>substrate</name>
    </ligand>
</feature>
<keyword evidence="4 8" id="KW-0028">Amino-acid biosynthesis</keyword>
<keyword evidence="8" id="KW-0963">Cytoplasm</keyword>
<dbReference type="Pfam" id="PF01678">
    <property type="entry name" value="DAP_epimerase"/>
    <property type="match status" value="2"/>
</dbReference>
<dbReference type="EMBL" id="JACHMK010000001">
    <property type="protein sequence ID" value="MBB6334430.1"/>
    <property type="molecule type" value="Genomic_DNA"/>
</dbReference>
<comment type="caution">
    <text evidence="10">The sequence shown here is derived from an EMBL/GenBank/DDBJ whole genome shotgun (WGS) entry which is preliminary data.</text>
</comment>
<feature type="binding site" evidence="8">
    <location>
        <position position="69"/>
    </location>
    <ligand>
        <name>substrate</name>
    </ligand>
</feature>
<feature type="active site" evidence="9">
    <location>
        <position position="78"/>
    </location>
</feature>
<evidence type="ECO:0000256" key="3">
    <source>
        <dbReference type="ARBA" id="ARBA00013080"/>
    </source>
</evidence>
<dbReference type="HAMAP" id="MF_00197">
    <property type="entry name" value="DAP_epimerase"/>
    <property type="match status" value="1"/>
</dbReference>
<feature type="active site" description="Proton donor" evidence="8">
    <location>
        <position position="78"/>
    </location>
</feature>
<protein>
    <recommendedName>
        <fullName evidence="3 8">Diaminopimelate epimerase</fullName>
        <shortName evidence="8">DAP epimerase</shortName>
        <ecNumber evidence="3 8">5.1.1.7</ecNumber>
    </recommendedName>
    <alternativeName>
        <fullName evidence="8">PLP-independent amino acid racemase</fullName>
    </alternativeName>
</protein>
<feature type="binding site" evidence="8">
    <location>
        <begin position="233"/>
        <end position="234"/>
    </location>
    <ligand>
        <name>substrate</name>
    </ligand>
</feature>
<name>A0A923IXS5_9ACTO</name>
<dbReference type="GO" id="GO:0009089">
    <property type="term" value="P:lysine biosynthetic process via diaminopimelate"/>
    <property type="evidence" value="ECO:0007669"/>
    <property type="project" value="UniProtKB-UniRule"/>
</dbReference>
<comment type="similarity">
    <text evidence="2 8">Belongs to the diaminopimelate epimerase family.</text>
</comment>
<dbReference type="PANTHER" id="PTHR31689:SF0">
    <property type="entry name" value="DIAMINOPIMELATE EPIMERASE"/>
    <property type="match status" value="1"/>
</dbReference>
<dbReference type="SUPFAM" id="SSF54506">
    <property type="entry name" value="Diaminopimelate epimerase-like"/>
    <property type="match status" value="2"/>
</dbReference>
<dbReference type="InterPro" id="IPR001653">
    <property type="entry name" value="DAP_epimerase_DapF"/>
</dbReference>
<dbReference type="AlphaFoldDB" id="A0A923IXS5"/>
<keyword evidence="6 8" id="KW-0413">Isomerase</keyword>
<keyword evidence="5 8" id="KW-0457">Lysine biosynthesis</keyword>
<dbReference type="NCBIfam" id="TIGR00652">
    <property type="entry name" value="DapF"/>
    <property type="match status" value="1"/>
</dbReference>
<comment type="subunit">
    <text evidence="8">Homodimer.</text>
</comment>
<evidence type="ECO:0000256" key="1">
    <source>
        <dbReference type="ARBA" id="ARBA00005196"/>
    </source>
</evidence>
<keyword evidence="11" id="KW-1185">Reference proteome</keyword>
<sequence length="304" mass="32363">MNKGTGAHLRMAKAHGTGNSFLVYVDDEDEIDLAPEDVRRLCSPAFGIGADGLMRAVRREGRWFMDYRNADGSLAEMCGNGIRVFVDHLRREGLFDGARIKVGTRGGVRQVLVVPRAEGGVEYRVDMGAARSTALEGIDVRIPGLGGAHRGIFIEMPNPHTVIAVESEEELASLIFPTMDAERAPSALRPSLDPRPARGTNLEAVVDLGDDEDEGVISMRVLERGVGETLSCGTGCCAAALATAIRRGPGAPDSWRVRIPGGEVRVDIEGVLEFGEDGPRVTGAPVILTGPAERVGLVDWGKGA</sequence>
<feature type="site" description="Could be important to modulate the pK values of the two catalytic cysteine residues" evidence="8">
    <location>
        <position position="223"/>
    </location>
</feature>
<feature type="binding site" evidence="8">
    <location>
        <begin position="79"/>
        <end position="80"/>
    </location>
    <ligand>
        <name>substrate</name>
    </ligand>
</feature>
<evidence type="ECO:0000256" key="5">
    <source>
        <dbReference type="ARBA" id="ARBA00023154"/>
    </source>
</evidence>
<comment type="catalytic activity">
    <reaction evidence="7 8">
        <text>(2S,6S)-2,6-diaminopimelate = meso-2,6-diaminopimelate</text>
        <dbReference type="Rhea" id="RHEA:15393"/>
        <dbReference type="ChEBI" id="CHEBI:57609"/>
        <dbReference type="ChEBI" id="CHEBI:57791"/>
        <dbReference type="EC" id="5.1.1.7"/>
    </reaction>
</comment>
<feature type="binding site" evidence="8">
    <location>
        <begin position="223"/>
        <end position="224"/>
    </location>
    <ligand>
        <name>substrate</name>
    </ligand>
</feature>
<dbReference type="EC" id="5.1.1.7" evidence="3 8"/>
<accession>A0A923IXS5</accession>
<feature type="binding site" evidence="8">
    <location>
        <position position="19"/>
    </location>
    <ligand>
        <name>substrate</name>
    </ligand>
</feature>
<dbReference type="InterPro" id="IPR018510">
    <property type="entry name" value="DAP_epimerase_AS"/>
</dbReference>
<comment type="pathway">
    <text evidence="1 8">Amino-acid biosynthesis; L-lysine biosynthesis via DAP pathway; DL-2,6-diaminopimelate from LL-2,6-diaminopimelate: step 1/1.</text>
</comment>
<dbReference type="PANTHER" id="PTHR31689">
    <property type="entry name" value="DIAMINOPIMELATE EPIMERASE, CHLOROPLASTIC"/>
    <property type="match status" value="1"/>
</dbReference>